<organism evidence="1 2">
    <name type="scientific">Eumeta variegata</name>
    <name type="common">Bagworm moth</name>
    <name type="synonym">Eumeta japonica</name>
    <dbReference type="NCBI Taxonomy" id="151549"/>
    <lineage>
        <taxon>Eukaryota</taxon>
        <taxon>Metazoa</taxon>
        <taxon>Ecdysozoa</taxon>
        <taxon>Arthropoda</taxon>
        <taxon>Hexapoda</taxon>
        <taxon>Insecta</taxon>
        <taxon>Pterygota</taxon>
        <taxon>Neoptera</taxon>
        <taxon>Endopterygota</taxon>
        <taxon>Lepidoptera</taxon>
        <taxon>Glossata</taxon>
        <taxon>Ditrysia</taxon>
        <taxon>Tineoidea</taxon>
        <taxon>Psychidae</taxon>
        <taxon>Oiketicinae</taxon>
        <taxon>Eumeta</taxon>
    </lineage>
</organism>
<evidence type="ECO:0000313" key="1">
    <source>
        <dbReference type="EMBL" id="GBP19231.1"/>
    </source>
</evidence>
<keyword evidence="2" id="KW-1185">Reference proteome</keyword>
<sequence length="98" mass="11072">MDFCGKGSDRSDNTFPAFWQNGGNKVLCERPPKKHLKHKTLLLHWSLRSSKIPSMHKPDGSDCGCATWITDRPPSVLRLRCGTCTLFFKNTLKLIPNS</sequence>
<evidence type="ECO:0000313" key="2">
    <source>
        <dbReference type="Proteomes" id="UP000299102"/>
    </source>
</evidence>
<dbReference type="EMBL" id="BGZK01000105">
    <property type="protein sequence ID" value="GBP19231.1"/>
    <property type="molecule type" value="Genomic_DNA"/>
</dbReference>
<name>A0A4C1TYS9_EUMVA</name>
<reference evidence="1 2" key="1">
    <citation type="journal article" date="2019" name="Commun. Biol.">
        <title>The bagworm genome reveals a unique fibroin gene that provides high tensile strength.</title>
        <authorList>
            <person name="Kono N."/>
            <person name="Nakamura H."/>
            <person name="Ohtoshi R."/>
            <person name="Tomita M."/>
            <person name="Numata K."/>
            <person name="Arakawa K."/>
        </authorList>
    </citation>
    <scope>NUCLEOTIDE SEQUENCE [LARGE SCALE GENOMIC DNA]</scope>
</reference>
<gene>
    <name evidence="1" type="ORF">EVAR_11554_1</name>
</gene>
<comment type="caution">
    <text evidence="1">The sequence shown here is derived from an EMBL/GenBank/DDBJ whole genome shotgun (WGS) entry which is preliminary data.</text>
</comment>
<proteinExistence type="predicted"/>
<dbReference type="Proteomes" id="UP000299102">
    <property type="component" value="Unassembled WGS sequence"/>
</dbReference>
<dbReference type="AlphaFoldDB" id="A0A4C1TYS9"/>
<accession>A0A4C1TYS9</accession>
<protein>
    <submittedName>
        <fullName evidence="1">Uncharacterized protein</fullName>
    </submittedName>
</protein>